<dbReference type="EMBL" id="CP071091">
    <property type="protein sequence ID" value="QSQ13795.1"/>
    <property type="molecule type" value="Genomic_DNA"/>
</dbReference>
<dbReference type="Proteomes" id="UP000663090">
    <property type="component" value="Chromosome"/>
</dbReference>
<evidence type="ECO:0000313" key="4">
    <source>
        <dbReference type="Proteomes" id="UP000663090"/>
    </source>
</evidence>
<feature type="chain" id="PRO_5047073912" evidence="2">
    <location>
        <begin position="27"/>
        <end position="429"/>
    </location>
</feature>
<dbReference type="RefSeq" id="WP_206715598.1">
    <property type="nucleotide sequence ID" value="NZ_CP071091.1"/>
</dbReference>
<keyword evidence="2" id="KW-0732">Signal</keyword>
<organism evidence="3 4">
    <name type="scientific">Myxococcus landrumensis</name>
    <dbReference type="NCBI Taxonomy" id="2813577"/>
    <lineage>
        <taxon>Bacteria</taxon>
        <taxon>Pseudomonadati</taxon>
        <taxon>Myxococcota</taxon>
        <taxon>Myxococcia</taxon>
        <taxon>Myxococcales</taxon>
        <taxon>Cystobacterineae</taxon>
        <taxon>Myxococcaceae</taxon>
        <taxon>Myxococcus</taxon>
    </lineage>
</organism>
<dbReference type="PROSITE" id="PS51257">
    <property type="entry name" value="PROKAR_LIPOPROTEIN"/>
    <property type="match status" value="1"/>
</dbReference>
<dbReference type="InterPro" id="IPR012334">
    <property type="entry name" value="Pectin_lyas_fold"/>
</dbReference>
<feature type="region of interest" description="Disordered" evidence="1">
    <location>
        <begin position="28"/>
        <end position="61"/>
    </location>
</feature>
<accession>A0ABX7N808</accession>
<proteinExistence type="predicted"/>
<gene>
    <name evidence="3" type="ORF">JY572_36630</name>
</gene>
<protein>
    <submittedName>
        <fullName evidence="3">Right-handed parallel beta-helix repeat-containing protein</fullName>
    </submittedName>
</protein>
<keyword evidence="4" id="KW-1185">Reference proteome</keyword>
<dbReference type="InterPro" id="IPR011050">
    <property type="entry name" value="Pectin_lyase_fold/virulence"/>
</dbReference>
<dbReference type="SUPFAM" id="SSF51126">
    <property type="entry name" value="Pectin lyase-like"/>
    <property type="match status" value="1"/>
</dbReference>
<evidence type="ECO:0000256" key="1">
    <source>
        <dbReference type="SAM" id="MobiDB-lite"/>
    </source>
</evidence>
<feature type="signal peptide" evidence="2">
    <location>
        <begin position="1"/>
        <end position="26"/>
    </location>
</feature>
<reference evidence="3 4" key="1">
    <citation type="submission" date="2021-02" db="EMBL/GenBank/DDBJ databases">
        <title>De Novo genome assembly of isolated myxobacteria.</title>
        <authorList>
            <person name="Stevens D.C."/>
        </authorList>
    </citation>
    <scope>NUCLEOTIDE SEQUENCE [LARGE SCALE GENOMIC DNA]</scope>
    <source>
        <strain evidence="3 4">SCHIC003</strain>
    </source>
</reference>
<dbReference type="Gene3D" id="2.160.20.10">
    <property type="entry name" value="Single-stranded right-handed beta-helix, Pectin lyase-like"/>
    <property type="match status" value="1"/>
</dbReference>
<sequence length="429" mass="45349">MDQSASKSARCFSLALVLGMFVAACSSTPGKPPGGEPDAGPQPGGESDAGPLPERDAGPVVEVPDDGGTVITDTLAGTLTERGSPYRIVGDARGIVRIPKGQVLTVEPGVILDFVGTPRVTLADVEASAPDSVMNNQDGRVELQVYGGIRVHGSAEKPVSFTSSNPHGWWGMNFFGDQSVGDGHPVFEHMVFEQVRKVNYNGDRDRTRGAMWAFYPGPVTITDSVFRNNESSAKCGALDLMFTVGSRVENTLFENNRTWDIDRFAAEGSSSMAGGGAMCITHGRDSVVRGNTFRNNLLRAFRGSLRSALSPRPLLTWPNAQNIRDLGGGGALHYFQPNNDLVEKNRFEGNIVTQGPAAAIYLEDMGTRALTLRGNEFIGNQAGAGGVVVCSRGSGGVELVVTPDNVFTSNTVNGAPAPNVSGDCDTATR</sequence>
<name>A0ABX7N808_9BACT</name>
<evidence type="ECO:0000256" key="2">
    <source>
        <dbReference type="SAM" id="SignalP"/>
    </source>
</evidence>
<evidence type="ECO:0000313" key="3">
    <source>
        <dbReference type="EMBL" id="QSQ13795.1"/>
    </source>
</evidence>